<reference evidence="3 4" key="1">
    <citation type="journal article" date="2024" name="BMC Genomics">
        <title>De novo assembly and annotation of Popillia japonica's genome with initial clues to its potential as an invasive pest.</title>
        <authorList>
            <person name="Cucini C."/>
            <person name="Boschi S."/>
            <person name="Funari R."/>
            <person name="Cardaioli E."/>
            <person name="Iannotti N."/>
            <person name="Marturano G."/>
            <person name="Paoli F."/>
            <person name="Bruttini M."/>
            <person name="Carapelli A."/>
            <person name="Frati F."/>
            <person name="Nardi F."/>
        </authorList>
    </citation>
    <scope>NUCLEOTIDE SEQUENCE [LARGE SCALE GENOMIC DNA]</scope>
    <source>
        <strain evidence="3">DMR45628</strain>
    </source>
</reference>
<feature type="region of interest" description="Disordered" evidence="2">
    <location>
        <begin position="57"/>
        <end position="84"/>
    </location>
</feature>
<dbReference type="EMBL" id="JASPKY010000537">
    <property type="protein sequence ID" value="KAK9693613.1"/>
    <property type="molecule type" value="Genomic_DNA"/>
</dbReference>
<dbReference type="SMART" id="SM00185">
    <property type="entry name" value="ARM"/>
    <property type="match status" value="5"/>
</dbReference>
<name>A0AAW1IUW4_POPJA</name>
<dbReference type="PROSITE" id="PS50176">
    <property type="entry name" value="ARM_REPEAT"/>
    <property type="match status" value="1"/>
</dbReference>
<dbReference type="Proteomes" id="UP001458880">
    <property type="component" value="Unassembled WGS sequence"/>
</dbReference>
<evidence type="ECO:0000256" key="1">
    <source>
        <dbReference type="PROSITE-ProRule" id="PRU00259"/>
    </source>
</evidence>
<dbReference type="AlphaFoldDB" id="A0AAW1IUW4"/>
<feature type="compositionally biased region" description="Polar residues" evidence="2">
    <location>
        <begin position="889"/>
        <end position="898"/>
    </location>
</feature>
<sequence length="898" mass="101578">MKSQLGSTSKVSLPFYEPPSRKTSSEIINEAKLAIKGIDTQVTDSSYATSTIKPLQTQRPFTPRDKERLLFGKKSKPNRPPSSFSLRYLQTENDLSIPISTPEDGDEVTPRRIIAGVYGNTSTQRSKESDKIIRQKPDSASDVTGNKIFNVAVQEIGVQKIKLPTLDSLKPLPKRKLSKNTFSLDNLPEETELPIRINNKGRNAFSSPQEKTEYNEKIKNASPFGRSSKKQSLSQCLLLEPQNLSKIFENKQIIENSETLFVKTDDTTAKDKTVDEIIELLIAESVKTQNDTSVIELLDILYNCMEKNNMLTTKISSKTKIHILKCLYKFVESQNEKLLLSIARIILALKVTGNNLSGVCKLIFKVSKNDKNDCLFFQKNILELFVDAIGRCSPLDDSEACVYGYGSIKFLTMNSNLLQKILSLGILPLMVLHVKIINNAKIEKSIIPEQTNHALFQLTGALRNLASDESMYEVFVQSQAITQLCQTMDLFTSDLDIVSNISRTLSTLSTNDCCCDNIADYPNIHDIFVRLFEKYPGNDEIIVRLTYTVGNIVARNDDSRIKLYHQQNAITSLIKLWKIYLERTLKCCSMRVDVGNGETNTTNVEDVMIKIIRIIANIAINSEIGRKMNNTYGGQLIDELLKVVISNPFKKNEELVLSVLSTLNNLSFYYTADMDPDIFHIKQVDIIEGITEYVTSSNKECVEESMRILGNLSRSKISRNYIAQNDIFNTLLETLEKNDINLLRTTVGVFVNLMADNKNRIALRNSGGIAKLISVMNNYGQYDWSLAMLVCQVIWNFCIDSVNLYELISDSELEQLMAVLVDFLDEEKLFGITDTSENSQILMSQEFLIWEEFANVATNLLEKIEQFFDTVETLQSTNYQSERPKTRDSSTNISFSAW</sequence>
<dbReference type="InterPro" id="IPR011989">
    <property type="entry name" value="ARM-like"/>
</dbReference>
<evidence type="ECO:0000313" key="3">
    <source>
        <dbReference type="EMBL" id="KAK9693613.1"/>
    </source>
</evidence>
<evidence type="ECO:0000256" key="2">
    <source>
        <dbReference type="SAM" id="MobiDB-lite"/>
    </source>
</evidence>
<organism evidence="3 4">
    <name type="scientific">Popillia japonica</name>
    <name type="common">Japanese beetle</name>
    <dbReference type="NCBI Taxonomy" id="7064"/>
    <lineage>
        <taxon>Eukaryota</taxon>
        <taxon>Metazoa</taxon>
        <taxon>Ecdysozoa</taxon>
        <taxon>Arthropoda</taxon>
        <taxon>Hexapoda</taxon>
        <taxon>Insecta</taxon>
        <taxon>Pterygota</taxon>
        <taxon>Neoptera</taxon>
        <taxon>Endopterygota</taxon>
        <taxon>Coleoptera</taxon>
        <taxon>Polyphaga</taxon>
        <taxon>Scarabaeiformia</taxon>
        <taxon>Scarabaeidae</taxon>
        <taxon>Rutelinae</taxon>
        <taxon>Popillia</taxon>
    </lineage>
</organism>
<dbReference type="Gene3D" id="1.25.10.10">
    <property type="entry name" value="Leucine-rich Repeat Variant"/>
    <property type="match status" value="2"/>
</dbReference>
<dbReference type="PANTHER" id="PTHR21356">
    <property type="entry name" value="ARMADILLO REPEAT CONTAINING 2"/>
    <property type="match status" value="1"/>
</dbReference>
<evidence type="ECO:0008006" key="5">
    <source>
        <dbReference type="Google" id="ProtNLM"/>
    </source>
</evidence>
<dbReference type="InterPro" id="IPR000225">
    <property type="entry name" value="Armadillo"/>
</dbReference>
<dbReference type="PANTHER" id="PTHR21356:SF1">
    <property type="entry name" value="ARMADILLO REPEAT-CONTAINING PROTEIN 2"/>
    <property type="match status" value="1"/>
</dbReference>
<dbReference type="SUPFAM" id="SSF48371">
    <property type="entry name" value="ARM repeat"/>
    <property type="match status" value="1"/>
</dbReference>
<protein>
    <recommendedName>
        <fullName evidence="5">Armadillo repeat-containing protein 2</fullName>
    </recommendedName>
</protein>
<evidence type="ECO:0000313" key="4">
    <source>
        <dbReference type="Proteomes" id="UP001458880"/>
    </source>
</evidence>
<keyword evidence="4" id="KW-1185">Reference proteome</keyword>
<gene>
    <name evidence="3" type="ORF">QE152_g34085</name>
</gene>
<comment type="caution">
    <text evidence="3">The sequence shown here is derived from an EMBL/GenBank/DDBJ whole genome shotgun (WGS) entry which is preliminary data.</text>
</comment>
<feature type="repeat" description="ARM" evidence="1">
    <location>
        <begin position="726"/>
        <end position="768"/>
    </location>
</feature>
<feature type="region of interest" description="Disordered" evidence="2">
    <location>
        <begin position="879"/>
        <end position="898"/>
    </location>
</feature>
<proteinExistence type="predicted"/>
<accession>A0AAW1IUW4</accession>
<dbReference type="InterPro" id="IPR038905">
    <property type="entry name" value="ARMC2"/>
</dbReference>
<dbReference type="InterPro" id="IPR016024">
    <property type="entry name" value="ARM-type_fold"/>
</dbReference>
<dbReference type="GO" id="GO:0044782">
    <property type="term" value="P:cilium organization"/>
    <property type="evidence" value="ECO:0007669"/>
    <property type="project" value="TreeGrafter"/>
</dbReference>
<feature type="region of interest" description="Disordered" evidence="2">
    <location>
        <begin position="1"/>
        <end position="23"/>
    </location>
</feature>
<feature type="compositionally biased region" description="Polar residues" evidence="2">
    <location>
        <begin position="1"/>
        <end position="11"/>
    </location>
</feature>